<feature type="domain" description="SEC7" evidence="3">
    <location>
        <begin position="1042"/>
        <end position="1344"/>
    </location>
</feature>
<dbReference type="Proteomes" id="UP000515308">
    <property type="component" value="Chromosome PVLDE_13"/>
</dbReference>
<dbReference type="PANTHER" id="PTHR10663">
    <property type="entry name" value="GUANYL-NUCLEOTIDE EXCHANGE FACTOR"/>
    <property type="match status" value="1"/>
</dbReference>
<dbReference type="GO" id="GO:0005737">
    <property type="term" value="C:cytoplasm"/>
    <property type="evidence" value="ECO:0007669"/>
    <property type="project" value="UniProtKB-ARBA"/>
</dbReference>
<feature type="region of interest" description="Disordered" evidence="1">
    <location>
        <begin position="1976"/>
        <end position="2024"/>
    </location>
</feature>
<dbReference type="EMBL" id="LR865375">
    <property type="protein sequence ID" value="CAD2099997.1"/>
    <property type="molecule type" value="Genomic_DNA"/>
</dbReference>
<dbReference type="VEuPathDB" id="PlasmoDB:PVLDE_1301230"/>
<sequence length="3019" mass="354834">MEYSKYYENKKNEKCIHFRNMQSYYYNNKSCDGQFINSIFDNDEHTRLNIFTIIKNEIINVLSVIKKYEYNKNLDSSIIDSLFILYNSINNLNTHLKEDIDTQNFNNKLDIYHIAPFLNIIRNNSIFYKIKATALHSLDHILKYSSSYFNEKCYDEGSSSKHNFYIPIDNKQETKANSNTDNNKKDSNESSENNSSKPNDKKDETTNTSQIDKINEKNHKKKKYIFFPKNYKLYKKFHFKKEESSEILINKGNNIINITIETLLNAPINYNNVSHEELILYDTMILFINMLNNAIRVIDRKNIIKIICYIFKVYKSNKYSLLFKANCEALLKNIIYIVINNVIATNTIDTHLMNNHSQENHISDAHTLDNHTGDNNIVCYSINSTDDNFIHDILTIILILINNNKNKFVVDLIKTNECVNLYNDIYENENSQESLESINILSLRLLNIVLEACGYLLINKNFDALSNIIRSLFFHITSSSFILMCKAMRTYINIFILYKKYFCIYNEIFINILLNLLKNNALKNVSETTLLTLSNFFVENVLFEIYCNHDVNLYASNLLENLIQSILDLSANFTQNTTIMNEAIFKIIKNILQILKPYTGIDNNNTNNNSGSNYFIENANKNSSKLLNNSNNRLNELDYTNQLITQFRNDIYSNAFDYVIMNSQKKKKKKKEKERNTKSNTENKNNAEKAAIENSKQTDKHTSVNNDNCEQKKEKHTINIENTESNEKNVNGNKNLNTNDSVNNDNNKNSFREGEGYKRYSSEKNELKKSNMNELYFLNFLTSSKDKSYINFCSVLLFEYLKECIKIDYIKNKDNFLRKKKERKEILQKSATIFNTLKNKSIDELIKMRILQTNDTINEVNQNNSKILNSVIIDKNGNLIDYSAESDKNPQNNDNQVSSEKEHTETAETPSHVNSTGNGNVENAEKDNDGSNDNNVASQVDGASKEAEENRGNQPQEENESGDRQTDGEQINKDSEDNNISNDKKEVIANKESSEHTNKNIEEGKTSEEKKGDNMNNELLNEENNNNSNNDASKQNPNCEENQNSKKNDTHNSNSHSQQNLMEDKYFLKSLAMFLRYNPFLDKEFVGEYISHRKYINVLKHYVRLFDFCNLSLLSSLRLFLYCFKLPGEAQLIERILEHFSLCLFYSNPICEDLDKVYKLSNGKVICLLKEEELANIKRYILIDYLSESGYTSNTVNDTERCNDSQNTTKNNSECISNENTEQSHNIVSSKTFTSEFYEFEEKINFKKNEDRDDNVHKNVYYMSKKIQSMSEEEIKKKYVVVENSDVIFILTYSIIMLNTDLHNNQVKNKMKLEEFIKNNRGINNGKNIDRIYLENLYNCILHEEIKLFSNTQNIYTNDNQYWKLLEQRKEYYKNYHPYKEKSAHIYKYDINKLLIKNNFIPIFFEIFKRTSNINLIENCLGIFKTLINNLSYYHDVENINKLCYVFKYINFYLTQKTQSLIYLLFHFIKKSHNILRDGWIIYINSILKLITIDLVPTFFYPHLYINNTQFNSDKEGLNVKYKRGNSIETYNINKTITEIYHHPYLAFKKNVKKLNKPKWIDEFSSIFFSRHNNNDNNKLLVMFKENHSEKTEDDKKKKKKSEKKNQENANNGKNTSSNDQNSKQMEEENEGDEENNDEDDHDNMDYIYVHVKPDPKSGDSSTNNNNNNNKNNNNNSNNATIDNINIYKRLKLDIYNFFTVNDFYSNMVTNLNINSFVYLLKILIIKSSIDTDSEHNNNLNTMNSKTELHHSSIKSQAQNQVYITNENNKGHGVNNPCDNINDTNAILVNSDNSFNLFYYNKKKLLTSQMFFHIMYFKINYTYILYDMVVKEHFNYLKYKNEKSRNDFFKETPNNEIEQANTSLYHYYPKYECKENNDINPQNDHIEDQEAQQNKYDITLDNIYDTDNCSDASSALSDISDISSDSIVTKKKTKMMDIQFINSNNARDNLNLPKKNEKDNLKGDSRFDEIFACAYDEEEDEEKEEEDEESDEESDQDSESDDSSHNEDCNEKDSKIDSDHEQANKNKYASFKKMDESINKHSHSKNKMINKKNSITNYNNINNINNRNEEKEKEFIIGNIKRNIFMKIYIMHLKAIVLAFEQFFNLLNKFLSIDYNNTVFVNVYNSIFNDFPIENVKILSEEEVLKDNWCNIYDDDFENISKKCNYNEQNPNINDIEASLFLVKTTNPDDSNSNEKEEDWLYIEQLIMSIMNFSYICLYVYQHNKTKKNKLLKKLKMASNNANDPFFSKYAEMKRKNNKFFFLCGIYLIYILQFLKKNILYRFIDKIIYILEKISKNVYVNSCIINIYLHMLQLITPNNILYKNTNNTNISLTDKDIYIYIEKATVYTESINNIINNNAVLLKLNNFNIENIVLSLLPYLLYFNNKKEEINAHISSINSECLHIISNIYYKSIYMYMNSYKENLKANQAILDSSIANNDNITFEQIIELKKLYIFLLTCFVLSLACSFSSKRTRSEAYIKLQQFLFNENYIFKKVNKNEQSKTGKHDKNQKHDKYFYRDEKLIDLINNFIILPLITYNYYFPFICKNLCDDKTKDNNDQCDMKDDNSASDEINNYCKKALLNFNLHHKKSIDIHDSTYKENGYEKCGCIINYKNIENIDNNSNEFNNIYNYANDYYIHTMLHKQYNYYFSYLYAKKMLTYDNVCYRKSMSISFVSHIILSFLYSLLNSSEEGKFDDSSIKNKEDDLKNDNNQIRDEKNNDDKATKNYYSSLSDEGKIFNKEDNSIKLYELLCVNNESPCNKIVTQTKCGSKCIYYFLKHFYHTLLTIKEETQKILNIYKETFIENIKNIIYVSSSYAYNLKDKRINCFSHIKNGLHFLSNEEKKHLNPCNIPTSDISDSNNNNANENKIPELDNDIVANISKLQINVRISMIIVYHILYDDNNQNDVFNDIFEELLNVLLTKYAIISNPLDENEADNHEKEADNHEKEADNHEKEADNHEKEADNHEKEAIDNAQESKNEQNDLLNTKEKEQSETKNDNELKPNEEEKPQEESKPVENS</sequence>
<feature type="compositionally biased region" description="Acidic residues" evidence="1">
    <location>
        <begin position="1976"/>
        <end position="2001"/>
    </location>
</feature>
<dbReference type="Gene3D" id="1.10.220.20">
    <property type="match status" value="1"/>
</dbReference>
<reference evidence="4 5" key="1">
    <citation type="submission" date="2020-08" db="EMBL/GenBank/DDBJ databases">
        <authorList>
            <person name="Ramaprasad A."/>
        </authorList>
    </citation>
    <scope>NUCLEOTIDE SEQUENCE [LARGE SCALE GENOMIC DNA]</scope>
</reference>
<feature type="region of interest" description="Disordered" evidence="1">
    <location>
        <begin position="2691"/>
        <end position="2721"/>
    </location>
</feature>
<organism evidence="4 5">
    <name type="scientific">Plasmodium vinckei lentum</name>
    <dbReference type="NCBI Taxonomy" id="138297"/>
    <lineage>
        <taxon>Eukaryota</taxon>
        <taxon>Sar</taxon>
        <taxon>Alveolata</taxon>
        <taxon>Apicomplexa</taxon>
        <taxon>Aconoidasida</taxon>
        <taxon>Haemosporida</taxon>
        <taxon>Plasmodiidae</taxon>
        <taxon>Plasmodium</taxon>
        <taxon>Plasmodium (Vinckeia)</taxon>
    </lineage>
</organism>
<keyword evidence="2" id="KW-0472">Membrane</keyword>
<evidence type="ECO:0000313" key="4">
    <source>
        <dbReference type="EMBL" id="CAD2099997.1"/>
    </source>
</evidence>
<dbReference type="GO" id="GO:0016192">
    <property type="term" value="P:vesicle-mediated transport"/>
    <property type="evidence" value="ECO:0007669"/>
    <property type="project" value="UniProtKB-ARBA"/>
</dbReference>
<dbReference type="SUPFAM" id="SSF48371">
    <property type="entry name" value="ARM repeat"/>
    <property type="match status" value="1"/>
</dbReference>
<feature type="compositionally biased region" description="Basic and acidic residues" evidence="1">
    <location>
        <begin position="709"/>
        <end position="718"/>
    </location>
</feature>
<keyword evidence="2" id="KW-1133">Transmembrane helix</keyword>
<dbReference type="GO" id="GO:0032012">
    <property type="term" value="P:regulation of ARF protein signal transduction"/>
    <property type="evidence" value="ECO:0007669"/>
    <property type="project" value="InterPro"/>
</dbReference>
<feature type="region of interest" description="Disordered" evidence="1">
    <location>
        <begin position="664"/>
        <end position="755"/>
    </location>
</feature>
<dbReference type="SUPFAM" id="SSF48425">
    <property type="entry name" value="Sec7 domain"/>
    <property type="match status" value="1"/>
</dbReference>
<feature type="compositionally biased region" description="Polar residues" evidence="1">
    <location>
        <begin position="1204"/>
        <end position="1217"/>
    </location>
</feature>
<dbReference type="PROSITE" id="PS50190">
    <property type="entry name" value="SEC7"/>
    <property type="match status" value="1"/>
</dbReference>
<feature type="region of interest" description="Disordered" evidence="1">
    <location>
        <begin position="2931"/>
        <end position="3019"/>
    </location>
</feature>
<gene>
    <name evidence="4" type="ORF">PVLDE_1301230</name>
</gene>
<feature type="transmembrane region" description="Helical" evidence="2">
    <location>
        <begin position="2200"/>
        <end position="2221"/>
    </location>
</feature>
<feature type="region of interest" description="Disordered" evidence="1">
    <location>
        <begin position="170"/>
        <end position="214"/>
    </location>
</feature>
<feature type="compositionally biased region" description="Basic and acidic residues" evidence="1">
    <location>
        <begin position="1587"/>
        <end position="1596"/>
    </location>
</feature>
<dbReference type="InterPro" id="IPR000904">
    <property type="entry name" value="Sec7_dom"/>
</dbReference>
<dbReference type="InterPro" id="IPR016024">
    <property type="entry name" value="ARM-type_fold"/>
</dbReference>
<feature type="compositionally biased region" description="Acidic residues" evidence="1">
    <location>
        <begin position="1628"/>
        <end position="1643"/>
    </location>
</feature>
<feature type="compositionally biased region" description="Low complexity" evidence="1">
    <location>
        <begin position="728"/>
        <end position="749"/>
    </location>
</feature>
<feature type="compositionally biased region" description="Low complexity" evidence="1">
    <location>
        <begin position="1014"/>
        <end position="1030"/>
    </location>
</feature>
<feature type="compositionally biased region" description="Basic and acidic residues" evidence="1">
    <location>
        <begin position="685"/>
        <end position="702"/>
    </location>
</feature>
<evidence type="ECO:0000259" key="3">
    <source>
        <dbReference type="PROSITE" id="PS50190"/>
    </source>
</evidence>
<dbReference type="Gene3D" id="1.10.1000.11">
    <property type="entry name" value="Arf Nucleotide-binding Site Opener,domain 2"/>
    <property type="match status" value="1"/>
</dbReference>
<feature type="compositionally biased region" description="Polar residues" evidence="1">
    <location>
        <begin position="1608"/>
        <end position="1624"/>
    </location>
</feature>
<evidence type="ECO:0000313" key="5">
    <source>
        <dbReference type="Proteomes" id="UP000515308"/>
    </source>
</evidence>
<dbReference type="InterPro" id="IPR035999">
    <property type="entry name" value="Sec7_dom_sf"/>
</dbReference>
<accession>A0A6V7SMZ0</accession>
<feature type="compositionally biased region" description="Polar residues" evidence="1">
    <location>
        <begin position="907"/>
        <end position="921"/>
    </location>
</feature>
<dbReference type="GO" id="GO:0012505">
    <property type="term" value="C:endomembrane system"/>
    <property type="evidence" value="ECO:0007669"/>
    <property type="project" value="UniProtKB-ARBA"/>
</dbReference>
<protein>
    <submittedName>
        <fullName evidence="4">Protein transport protein SEC7, putative</fullName>
    </submittedName>
</protein>
<dbReference type="PANTHER" id="PTHR10663:SF388">
    <property type="entry name" value="GOLGI-SPECIFIC BREFELDIN A-RESISTANCE GUANINE NUCLEOTIDE EXCHANGE FACTOR 1"/>
    <property type="match status" value="1"/>
</dbReference>
<keyword evidence="2" id="KW-0812">Transmembrane</keyword>
<evidence type="ECO:0000256" key="1">
    <source>
        <dbReference type="SAM" id="MobiDB-lite"/>
    </source>
</evidence>
<feature type="region of interest" description="Disordered" evidence="1">
    <location>
        <begin position="882"/>
        <end position="1058"/>
    </location>
</feature>
<feature type="compositionally biased region" description="Polar residues" evidence="1">
    <location>
        <begin position="1031"/>
        <end position="1042"/>
    </location>
</feature>
<dbReference type="GO" id="GO:0005085">
    <property type="term" value="F:guanyl-nucleotide exchange factor activity"/>
    <property type="evidence" value="ECO:0007669"/>
    <property type="project" value="InterPro"/>
</dbReference>
<feature type="compositionally biased region" description="Basic and acidic residues" evidence="1">
    <location>
        <begin position="2935"/>
        <end position="3019"/>
    </location>
</feature>
<proteinExistence type="predicted"/>
<feature type="compositionally biased region" description="Polar residues" evidence="1">
    <location>
        <begin position="889"/>
        <end position="898"/>
    </location>
</feature>
<feature type="compositionally biased region" description="Low complexity" evidence="1">
    <location>
        <begin position="1664"/>
        <end position="1680"/>
    </location>
</feature>
<dbReference type="Pfam" id="PF01369">
    <property type="entry name" value="Sec7"/>
    <property type="match status" value="2"/>
</dbReference>
<dbReference type="InterPro" id="IPR023394">
    <property type="entry name" value="Sec7_C_sf"/>
</dbReference>
<dbReference type="SMART" id="SM00222">
    <property type="entry name" value="Sec7"/>
    <property type="match status" value="1"/>
</dbReference>
<name>A0A6V7SMZ0_PLAVN</name>
<feature type="compositionally biased region" description="Basic and acidic residues" evidence="1">
    <location>
        <begin position="2002"/>
        <end position="2024"/>
    </location>
</feature>
<feature type="compositionally biased region" description="Basic and acidic residues" evidence="1">
    <location>
        <begin position="961"/>
        <end position="1013"/>
    </location>
</feature>
<feature type="region of interest" description="Disordered" evidence="1">
    <location>
        <begin position="1197"/>
        <end position="1217"/>
    </location>
</feature>
<feature type="region of interest" description="Disordered" evidence="1">
    <location>
        <begin position="1587"/>
        <end position="1680"/>
    </location>
</feature>
<evidence type="ECO:0000256" key="2">
    <source>
        <dbReference type="SAM" id="Phobius"/>
    </source>
</evidence>
<feature type="transmembrane region" description="Helical" evidence="2">
    <location>
        <begin position="2258"/>
        <end position="2275"/>
    </location>
</feature>